<feature type="compositionally biased region" description="Polar residues" evidence="1">
    <location>
        <begin position="21"/>
        <end position="33"/>
    </location>
</feature>
<feature type="region of interest" description="Disordered" evidence="1">
    <location>
        <begin position="1"/>
        <end position="33"/>
    </location>
</feature>
<evidence type="ECO:0000256" key="1">
    <source>
        <dbReference type="SAM" id="MobiDB-lite"/>
    </source>
</evidence>
<reference evidence="2" key="1">
    <citation type="journal article" date="2021" name="Proc. Natl. Acad. Sci. U.S.A.">
        <title>A Catalog of Tens of Thousands of Viruses from Human Metagenomes Reveals Hidden Associations with Chronic Diseases.</title>
        <authorList>
            <person name="Tisza M.J."/>
            <person name="Buck C.B."/>
        </authorList>
    </citation>
    <scope>NUCLEOTIDE SEQUENCE</scope>
    <source>
        <strain evidence="2">Ct8Lf7</strain>
    </source>
</reference>
<feature type="compositionally biased region" description="Acidic residues" evidence="1">
    <location>
        <begin position="1"/>
        <end position="19"/>
    </location>
</feature>
<protein>
    <submittedName>
        <fullName evidence="2">Uncharacterized protein</fullName>
    </submittedName>
</protein>
<dbReference type="EMBL" id="BK032511">
    <property type="protein sequence ID" value="DAF44485.1"/>
    <property type="molecule type" value="Genomic_DNA"/>
</dbReference>
<accession>A0A8S5S0F1</accession>
<name>A0A8S5S0F1_9CAUD</name>
<proteinExistence type="predicted"/>
<organism evidence="2">
    <name type="scientific">Podoviridae sp. ct8Lf7</name>
    <dbReference type="NCBI Taxonomy" id="2827723"/>
    <lineage>
        <taxon>Viruses</taxon>
        <taxon>Duplodnaviria</taxon>
        <taxon>Heunggongvirae</taxon>
        <taxon>Uroviricota</taxon>
        <taxon>Caudoviricetes</taxon>
    </lineage>
</organism>
<evidence type="ECO:0000313" key="2">
    <source>
        <dbReference type="EMBL" id="DAF44485.1"/>
    </source>
</evidence>
<sequence>MNMDEFDNVFDDEFNDLGEDTPSQQQEDTSDLTTEVLKIIGINDP</sequence>